<name>A0A5P9P813_9EURY</name>
<evidence type="ECO:0000256" key="1">
    <source>
        <dbReference type="SAM" id="Coils"/>
    </source>
</evidence>
<reference evidence="2 3" key="1">
    <citation type="journal article" date="2007" name="Int. J. Syst. Evol. Microbiol.">
        <title>Natronorubrum sulfidifaciens sp. nov., an extremely haloalkaliphilic archaeon isolated from Aiding salt lake in Xin-Jiang, China.</title>
        <authorList>
            <person name="Cui H.L."/>
            <person name="Tohty D."/>
            <person name="Liu H.C."/>
            <person name="Liu S.J."/>
            <person name="Oren A."/>
            <person name="Zhou P.J."/>
        </authorList>
    </citation>
    <scope>NUCLEOTIDE SEQUENCE [LARGE SCALE GENOMIC DNA]</scope>
    <source>
        <strain evidence="2 3">7-3</strain>
        <plasmid evidence="2">unnamed1</plasmid>
    </source>
</reference>
<geneLocation type="plasmid" evidence="2 3">
    <name>unnamed1</name>
</geneLocation>
<evidence type="ECO:0000313" key="3">
    <source>
        <dbReference type="Proteomes" id="UP000326170"/>
    </source>
</evidence>
<evidence type="ECO:0000313" key="2">
    <source>
        <dbReference type="EMBL" id="QFU84273.1"/>
    </source>
</evidence>
<dbReference type="KEGG" id="nas:GCU68_16970"/>
<proteinExistence type="predicted"/>
<feature type="coiled-coil region" evidence="1">
    <location>
        <begin position="2"/>
        <end position="56"/>
    </location>
</feature>
<protein>
    <submittedName>
        <fullName evidence="2">Uncharacterized protein</fullName>
    </submittedName>
</protein>
<keyword evidence="2" id="KW-0614">Plasmid</keyword>
<dbReference type="RefSeq" id="WP_152943803.1">
    <property type="nucleotide sequence ID" value="NZ_CP045489.1"/>
</dbReference>
<accession>A0A5P9P813</accession>
<dbReference type="GeneID" id="42302771"/>
<dbReference type="EMBL" id="CP045489">
    <property type="protein sequence ID" value="QFU84273.1"/>
    <property type="molecule type" value="Genomic_DNA"/>
</dbReference>
<gene>
    <name evidence="2" type="ORF">GCU68_16970</name>
</gene>
<keyword evidence="1" id="KW-0175">Coiled coil</keyword>
<sequence>MSSNLEETVEALRSKADDYQEATNFEAKLGEHTRSASSLETSLVGLRKRMEEVERLNDIYTRVFGRDTPGAVEDARHRARQVLDRTADDYWEVIDDDRSEQYKAKVQTAKSEADDARTLLRAELNDLQTAWQSDVRAAKRIQTLMPDSRESSRLLNDIEEFVGKRIWDDSTDVNSLQGEWQGLERKWNDGVVSWNELQKRYRLGDDTIDLLKELAQGENVSFRDLDGDVVEELLNVDEFRDVLEVTL</sequence>
<dbReference type="Proteomes" id="UP000326170">
    <property type="component" value="Plasmid unnamed1"/>
</dbReference>
<organism evidence="2 3">
    <name type="scientific">Natronorubrum aibiense</name>
    <dbReference type="NCBI Taxonomy" id="348826"/>
    <lineage>
        <taxon>Archaea</taxon>
        <taxon>Methanobacteriati</taxon>
        <taxon>Methanobacteriota</taxon>
        <taxon>Stenosarchaea group</taxon>
        <taxon>Halobacteria</taxon>
        <taxon>Halobacteriales</taxon>
        <taxon>Natrialbaceae</taxon>
        <taxon>Natronorubrum</taxon>
    </lineage>
</organism>
<dbReference type="OrthoDB" id="376210at2157"/>
<dbReference type="AlphaFoldDB" id="A0A5P9P813"/>
<keyword evidence="3" id="KW-1185">Reference proteome</keyword>